<dbReference type="RefSeq" id="WP_147870344.1">
    <property type="nucleotide sequence ID" value="NZ_CP036264.1"/>
</dbReference>
<keyword evidence="2" id="KW-1133">Transmembrane helix</keyword>
<keyword evidence="1" id="KW-0175">Coiled coil</keyword>
<reference evidence="3 4" key="1">
    <citation type="submission" date="2019-02" db="EMBL/GenBank/DDBJ databases">
        <title>Planctomycetal bacteria perform biofilm scaping via a novel small molecule.</title>
        <authorList>
            <person name="Jeske O."/>
            <person name="Boedeker C."/>
            <person name="Wiegand S."/>
            <person name="Breitling P."/>
            <person name="Kallscheuer N."/>
            <person name="Jogler M."/>
            <person name="Rohde M."/>
            <person name="Petersen J."/>
            <person name="Medema M.H."/>
            <person name="Surup F."/>
            <person name="Jogler C."/>
        </authorList>
    </citation>
    <scope>NUCLEOTIDE SEQUENCE [LARGE SCALE GENOMIC DNA]</scope>
    <source>
        <strain evidence="3 4">Mal15</strain>
    </source>
</reference>
<dbReference type="EMBL" id="CP036264">
    <property type="protein sequence ID" value="QEG01245.1"/>
    <property type="molecule type" value="Genomic_DNA"/>
</dbReference>
<name>A0A5B9MNK2_9BACT</name>
<evidence type="ECO:0000256" key="2">
    <source>
        <dbReference type="SAM" id="Phobius"/>
    </source>
</evidence>
<evidence type="ECO:0000256" key="1">
    <source>
        <dbReference type="SAM" id="Coils"/>
    </source>
</evidence>
<keyword evidence="2" id="KW-0472">Membrane</keyword>
<dbReference type="Proteomes" id="UP000321353">
    <property type="component" value="Chromosome"/>
</dbReference>
<proteinExistence type="predicted"/>
<organism evidence="3 4">
    <name type="scientific">Stieleria maiorica</name>
    <dbReference type="NCBI Taxonomy" id="2795974"/>
    <lineage>
        <taxon>Bacteria</taxon>
        <taxon>Pseudomonadati</taxon>
        <taxon>Planctomycetota</taxon>
        <taxon>Planctomycetia</taxon>
        <taxon>Pirellulales</taxon>
        <taxon>Pirellulaceae</taxon>
        <taxon>Stieleria</taxon>
    </lineage>
</organism>
<dbReference type="AlphaFoldDB" id="A0A5B9MNK2"/>
<sequence length="297" mass="33505">MSRRRTNSNDDDSLELLLDTVSNVFGGVMFLTLLAALLIIARGTAPAEPEDQPDQRPQPVSTVLVDAKVRQTVAAIQAQKTIMRRLDPRGDVMDKADRLESLRQTLSLARRHAGRTDHQRQAQQRALEDQLADQSELERQIAEAKQRIAEQAASVSAVRSQSERSVEFRPLNRSMTEEAVVLLRYGRWYLLQNAPDEGVNREDFFVLQHSRSLTRVTPKPHRGSAVDEDSLSELATRLQAEFQPGRFHVLIAVWDDSFSEFNPVKDAVKTAGYTYRTLPCDSSTRLSNQYAAEAYVQ</sequence>
<accession>A0A5B9MNK2</accession>
<evidence type="ECO:0000313" key="3">
    <source>
        <dbReference type="EMBL" id="QEG01245.1"/>
    </source>
</evidence>
<keyword evidence="2" id="KW-0812">Transmembrane</keyword>
<evidence type="ECO:0000313" key="4">
    <source>
        <dbReference type="Proteomes" id="UP000321353"/>
    </source>
</evidence>
<gene>
    <name evidence="3" type="ORF">Mal15_53210</name>
</gene>
<keyword evidence="4" id="KW-1185">Reference proteome</keyword>
<feature type="transmembrane region" description="Helical" evidence="2">
    <location>
        <begin position="20"/>
        <end position="41"/>
    </location>
</feature>
<dbReference type="KEGG" id="smam:Mal15_53210"/>
<protein>
    <submittedName>
        <fullName evidence="3">Uncharacterized protein</fullName>
    </submittedName>
</protein>
<feature type="coiled-coil region" evidence="1">
    <location>
        <begin position="120"/>
        <end position="154"/>
    </location>
</feature>